<reference evidence="4 5" key="1">
    <citation type="submission" date="2018-11" db="EMBL/GenBank/DDBJ databases">
        <title>Pseudaminobacter arsenicus sp. nov., an arsenic-resistant bacterium isolated from arsenic-rich aquifers.</title>
        <authorList>
            <person name="Mu Y."/>
        </authorList>
    </citation>
    <scope>NUCLEOTIDE SEQUENCE [LARGE SCALE GENOMIC DNA]</scope>
    <source>
        <strain evidence="4 5">CB3</strain>
    </source>
</reference>
<sequence>MIAKDMMTPAPTTVCPEHSVWHLARIMLAEHVSGIPVLTDDGTLAGIVTEGDLLRRTELGTEDAFPEDSLHDADSLARLYAKSRSWKVGDVMTKDVVTVDEDASAREIAMLMNRHGIKRLPVMRNGRLTGIVSRADLLKVISIPRPRAQIRGDEALRRAIVARLKDAASVLSAQPAVAVKDGIVTVTGTVRSPAERDVIRSIVEIVAGAGFEDHLSGA</sequence>
<dbReference type="Pfam" id="PF04972">
    <property type="entry name" value="BON"/>
    <property type="match status" value="1"/>
</dbReference>
<evidence type="ECO:0000259" key="3">
    <source>
        <dbReference type="PROSITE" id="PS51371"/>
    </source>
</evidence>
<dbReference type="InterPro" id="IPR007055">
    <property type="entry name" value="BON_dom"/>
</dbReference>
<keyword evidence="5" id="KW-1185">Reference proteome</keyword>
<dbReference type="InterPro" id="IPR046342">
    <property type="entry name" value="CBS_dom_sf"/>
</dbReference>
<name>A0A432V0N1_9HYPH</name>
<dbReference type="Proteomes" id="UP000281647">
    <property type="component" value="Unassembled WGS sequence"/>
</dbReference>
<dbReference type="PANTHER" id="PTHR43080:SF26">
    <property type="entry name" value="REGULATORY PROTEIN"/>
    <property type="match status" value="1"/>
</dbReference>
<dbReference type="AlphaFoldDB" id="A0A432V0N1"/>
<dbReference type="Gene3D" id="3.30.1340.30">
    <property type="match status" value="1"/>
</dbReference>
<feature type="domain" description="CBS" evidence="3">
    <location>
        <begin position="7"/>
        <end position="64"/>
    </location>
</feature>
<dbReference type="PIRSF" id="PIRSF036990">
    <property type="entry name" value="UCP036990_CBS_BON"/>
    <property type="match status" value="1"/>
</dbReference>
<comment type="caution">
    <text evidence="4">The sequence shown here is derived from an EMBL/GenBank/DDBJ whole genome shotgun (WGS) entry which is preliminary data.</text>
</comment>
<dbReference type="InterPro" id="IPR051257">
    <property type="entry name" value="Diverse_CBS-Domain"/>
</dbReference>
<evidence type="ECO:0000256" key="1">
    <source>
        <dbReference type="ARBA" id="ARBA00023122"/>
    </source>
</evidence>
<evidence type="ECO:0000313" key="5">
    <source>
        <dbReference type="Proteomes" id="UP000281647"/>
    </source>
</evidence>
<protein>
    <submittedName>
        <fullName evidence="4">CBS domain-containing protein</fullName>
    </submittedName>
</protein>
<feature type="domain" description="CBS" evidence="3">
    <location>
        <begin position="92"/>
        <end position="147"/>
    </location>
</feature>
<proteinExistence type="predicted"/>
<gene>
    <name evidence="4" type="ORF">EET67_21590</name>
</gene>
<dbReference type="PANTHER" id="PTHR43080">
    <property type="entry name" value="CBS DOMAIN-CONTAINING PROTEIN CBSX3, MITOCHONDRIAL"/>
    <property type="match status" value="1"/>
</dbReference>
<evidence type="ECO:0000313" key="4">
    <source>
        <dbReference type="EMBL" id="RUM95720.1"/>
    </source>
</evidence>
<dbReference type="PROSITE" id="PS51371">
    <property type="entry name" value="CBS"/>
    <property type="match status" value="2"/>
</dbReference>
<dbReference type="EMBL" id="RKST01000032">
    <property type="protein sequence ID" value="RUM95720.1"/>
    <property type="molecule type" value="Genomic_DNA"/>
</dbReference>
<organism evidence="4 5">
    <name type="scientific">Borborobacter arsenicus</name>
    <dbReference type="NCBI Taxonomy" id="1851146"/>
    <lineage>
        <taxon>Bacteria</taxon>
        <taxon>Pseudomonadati</taxon>
        <taxon>Pseudomonadota</taxon>
        <taxon>Alphaproteobacteria</taxon>
        <taxon>Hyphomicrobiales</taxon>
        <taxon>Phyllobacteriaceae</taxon>
        <taxon>Borborobacter</taxon>
    </lineage>
</organism>
<dbReference type="OrthoDB" id="9783590at2"/>
<dbReference type="Pfam" id="PF00571">
    <property type="entry name" value="CBS"/>
    <property type="match status" value="2"/>
</dbReference>
<accession>A0A432V0N1</accession>
<evidence type="ECO:0000256" key="2">
    <source>
        <dbReference type="PROSITE-ProRule" id="PRU00703"/>
    </source>
</evidence>
<dbReference type="SMART" id="SM00116">
    <property type="entry name" value="CBS"/>
    <property type="match status" value="2"/>
</dbReference>
<dbReference type="SUPFAM" id="SSF54631">
    <property type="entry name" value="CBS-domain pair"/>
    <property type="match status" value="1"/>
</dbReference>
<keyword evidence="1 2" id="KW-0129">CBS domain</keyword>
<dbReference type="InterPro" id="IPR017080">
    <property type="entry name" value="UCP036990_CBS_BON"/>
</dbReference>
<dbReference type="InterPro" id="IPR000644">
    <property type="entry name" value="CBS_dom"/>
</dbReference>
<dbReference type="CDD" id="cd04586">
    <property type="entry name" value="CBS_pair_BON_assoc"/>
    <property type="match status" value="1"/>
</dbReference>
<dbReference type="Gene3D" id="3.10.580.10">
    <property type="entry name" value="CBS-domain"/>
    <property type="match status" value="1"/>
</dbReference>
<dbReference type="CDD" id="cd02205">
    <property type="entry name" value="CBS_pair_SF"/>
    <property type="match status" value="1"/>
</dbReference>
<dbReference type="RefSeq" id="WP_128628416.1">
    <property type="nucleotide sequence ID" value="NZ_RKST01000032.1"/>
</dbReference>